<name>A0A918AH43_9PSEU</name>
<dbReference type="RefSeq" id="WP_189221378.1">
    <property type="nucleotide sequence ID" value="NZ_BMRG01000001.1"/>
</dbReference>
<evidence type="ECO:0000313" key="2">
    <source>
        <dbReference type="Proteomes" id="UP000639606"/>
    </source>
</evidence>
<dbReference type="EMBL" id="BMRG01000001">
    <property type="protein sequence ID" value="GGP36870.1"/>
    <property type="molecule type" value="Genomic_DNA"/>
</dbReference>
<protein>
    <submittedName>
        <fullName evidence="1">Uncharacterized protein</fullName>
    </submittedName>
</protein>
<reference evidence="1" key="2">
    <citation type="submission" date="2020-09" db="EMBL/GenBank/DDBJ databases">
        <authorList>
            <person name="Sun Q."/>
            <person name="Ohkuma M."/>
        </authorList>
    </citation>
    <scope>NUCLEOTIDE SEQUENCE</scope>
    <source>
        <strain evidence="1">JCM 3313</strain>
    </source>
</reference>
<evidence type="ECO:0000313" key="1">
    <source>
        <dbReference type="EMBL" id="GGP36870.1"/>
    </source>
</evidence>
<proteinExistence type="predicted"/>
<keyword evidence="2" id="KW-1185">Reference proteome</keyword>
<sequence>MHKSIEGALAEHAEREAKRRRFLERAAAVVTTAPSSVDDTLLSLSLPYPKRKGDSAFLHRVDQVLRDAAR</sequence>
<organism evidence="1 2">
    <name type="scientific">Saccharothrix coeruleofusca</name>
    <dbReference type="NCBI Taxonomy" id="33919"/>
    <lineage>
        <taxon>Bacteria</taxon>
        <taxon>Bacillati</taxon>
        <taxon>Actinomycetota</taxon>
        <taxon>Actinomycetes</taxon>
        <taxon>Pseudonocardiales</taxon>
        <taxon>Pseudonocardiaceae</taxon>
        <taxon>Saccharothrix</taxon>
    </lineage>
</organism>
<gene>
    <name evidence="1" type="ORF">GCM10010185_05110</name>
</gene>
<comment type="caution">
    <text evidence="1">The sequence shown here is derived from an EMBL/GenBank/DDBJ whole genome shotgun (WGS) entry which is preliminary data.</text>
</comment>
<reference evidence="1" key="1">
    <citation type="journal article" date="2014" name="Int. J. Syst. Evol. Microbiol.">
        <title>Complete genome sequence of Corynebacterium casei LMG S-19264T (=DSM 44701T), isolated from a smear-ripened cheese.</title>
        <authorList>
            <consortium name="US DOE Joint Genome Institute (JGI-PGF)"/>
            <person name="Walter F."/>
            <person name="Albersmeier A."/>
            <person name="Kalinowski J."/>
            <person name="Ruckert C."/>
        </authorList>
    </citation>
    <scope>NUCLEOTIDE SEQUENCE</scope>
    <source>
        <strain evidence="1">JCM 3313</strain>
    </source>
</reference>
<dbReference type="Proteomes" id="UP000639606">
    <property type="component" value="Unassembled WGS sequence"/>
</dbReference>
<accession>A0A918AH43</accession>
<dbReference type="AlphaFoldDB" id="A0A918AH43"/>